<protein>
    <recommendedName>
        <fullName evidence="7">Disease resistance protein RGA3</fullName>
    </recommendedName>
</protein>
<organism evidence="5 6">
    <name type="scientific">Nelumbo nucifera</name>
    <name type="common">Sacred lotus</name>
    <dbReference type="NCBI Taxonomy" id="4432"/>
    <lineage>
        <taxon>Eukaryota</taxon>
        <taxon>Viridiplantae</taxon>
        <taxon>Streptophyta</taxon>
        <taxon>Embryophyta</taxon>
        <taxon>Tracheophyta</taxon>
        <taxon>Spermatophyta</taxon>
        <taxon>Magnoliopsida</taxon>
        <taxon>Proteales</taxon>
        <taxon>Nelumbonaceae</taxon>
        <taxon>Nelumbo</taxon>
    </lineage>
</organism>
<accession>A0A823A0T0</accession>
<name>A0A823A0T0_NELNU</name>
<gene>
    <name evidence="5" type="ORF">HUJ06_031793</name>
</gene>
<dbReference type="EMBL" id="DUZY01000070">
    <property type="protein sequence ID" value="DAD49371.1"/>
    <property type="molecule type" value="Genomic_DNA"/>
</dbReference>
<feature type="coiled-coil region" evidence="2">
    <location>
        <begin position="96"/>
        <end position="130"/>
    </location>
</feature>
<proteinExistence type="predicted"/>
<evidence type="ECO:0000256" key="2">
    <source>
        <dbReference type="SAM" id="Coils"/>
    </source>
</evidence>
<evidence type="ECO:0000259" key="4">
    <source>
        <dbReference type="Pfam" id="PF25019"/>
    </source>
</evidence>
<dbReference type="AlphaFoldDB" id="A0A823A0T0"/>
<dbReference type="SUPFAM" id="SSF52540">
    <property type="entry name" value="P-loop containing nucleoside triphosphate hydrolases"/>
    <property type="match status" value="1"/>
</dbReference>
<keyword evidence="1" id="KW-0433">Leucine-rich repeat</keyword>
<reference evidence="5 6" key="1">
    <citation type="journal article" date="2020" name="Mol. Biol. Evol.">
        <title>Distinct Expression and Methylation Patterns for Genes with Different Fates following a Single Whole-Genome Duplication in Flowering Plants.</title>
        <authorList>
            <person name="Shi T."/>
            <person name="Rahmani R.S."/>
            <person name="Gugger P.F."/>
            <person name="Wang M."/>
            <person name="Li H."/>
            <person name="Zhang Y."/>
            <person name="Li Z."/>
            <person name="Wang Q."/>
            <person name="Van de Peer Y."/>
            <person name="Marchal K."/>
            <person name="Chen J."/>
        </authorList>
    </citation>
    <scope>NUCLEOTIDE SEQUENCE [LARGE SCALE GENOMIC DNA]</scope>
    <source>
        <tissue evidence="5">Leaf</tissue>
    </source>
</reference>
<dbReference type="SUPFAM" id="SSF52058">
    <property type="entry name" value="L domain-like"/>
    <property type="match status" value="1"/>
</dbReference>
<dbReference type="Pfam" id="PF00931">
    <property type="entry name" value="NB-ARC"/>
    <property type="match status" value="1"/>
</dbReference>
<feature type="domain" description="R13L1/DRL21-like LRR repeat region" evidence="4">
    <location>
        <begin position="521"/>
        <end position="647"/>
    </location>
</feature>
<dbReference type="Proteomes" id="UP000607653">
    <property type="component" value="Unassembled WGS sequence"/>
</dbReference>
<dbReference type="InterPro" id="IPR056789">
    <property type="entry name" value="LRR_R13L1-DRL21"/>
</dbReference>
<keyword evidence="6" id="KW-1185">Reference proteome</keyword>
<sequence>MATVADVVVSPLVQALLHKLDSSAINDFAKQWNTEKELKQFPLRICKLEIHACPLTLQILRETIFRATATLDEFIYEMHHQRIRGKVGQFIHYSFNENQKLRKDEIRGVIADLENELVMIQEKIESKYLNLISSDKWSPDETKRRLQIVSSLDKRSKSGSTVDDSQIFGRKEVANNLINMLLSEKYDKKKVTVISIVGIGGMGKTTLAQLIYNDQKVVEHFQVRAWVCVSEESDVINITRAVLESITSEKRGKRFLLVLDDIWSDDHKTWDDIRISLNVAALNGSRIIVTTRFRRVSSIMKGFVASKQTEIMEDLGGRYFDELLNRSFFQRYYENTFVMHDLIHDLAEFVSKDLCQRVENGKSKIISKKACYISTVDVQFKSIEKEVDKCKGLSTLLLIKNGANENIWYIPSDLFEHKCLRVLDLGGNYSFDSLPDSIGKLKHLCLLNLNWTGIKVLPESLCNLYNLQTLMLKGCDELHDFPKDMGSLINLQHIVMDDKYIWKKFTKRGIGRMINDNSSTITELKELCHLQGKVHIRGLENVANFDEAKEANLISKCGIDQLWLEWGNNGDGNGTSAILEALQPYTGLRHLIIDGYGGLSFPTWMRAESIIWYDMLTILKLYQCNKWKFLPPFGNLASLKELYICNMHGVQYLREEFYGYNGQDDNNGFRKLEILGLQNMHGLKEWWGAEEGEFPRLRQLSIQNCPGLTKLPPLLPTVKQVEMMLCHMLTSLPSLPTASRLTLADCDERILSWMHQCSSLSKLKIGKFKNMASLPSMMLQPLAQTLQTLSIYDCPKFESLPELQDLAPLQKLLINGCQDLASLPKGLNKFTSFQELDIEWTDKMILQVTVEEGGGLSDLASLPKLVIRTSSNLTPLPKGLHKLTSLQELTIH</sequence>
<dbReference type="PRINTS" id="PR00364">
    <property type="entry name" value="DISEASERSIST"/>
</dbReference>
<comment type="caution">
    <text evidence="5">The sequence shown here is derived from an EMBL/GenBank/DDBJ whole genome shotgun (WGS) entry which is preliminary data.</text>
</comment>
<keyword evidence="2" id="KW-0175">Coiled coil</keyword>
<evidence type="ECO:0000313" key="5">
    <source>
        <dbReference type="EMBL" id="DAD49371.1"/>
    </source>
</evidence>
<feature type="domain" description="R13L1/DRL21-like LRR repeat region" evidence="4">
    <location>
        <begin position="746"/>
        <end position="817"/>
    </location>
</feature>
<dbReference type="GO" id="GO:0043531">
    <property type="term" value="F:ADP binding"/>
    <property type="evidence" value="ECO:0007669"/>
    <property type="project" value="InterPro"/>
</dbReference>
<dbReference type="InterPro" id="IPR002182">
    <property type="entry name" value="NB-ARC"/>
</dbReference>
<feature type="domain" description="NB-ARC" evidence="3">
    <location>
        <begin position="175"/>
        <end position="313"/>
    </location>
</feature>
<dbReference type="PANTHER" id="PTHR36766:SF40">
    <property type="entry name" value="DISEASE RESISTANCE PROTEIN RGA3"/>
    <property type="match status" value="1"/>
</dbReference>
<dbReference type="Gene3D" id="3.80.10.10">
    <property type="entry name" value="Ribonuclease Inhibitor"/>
    <property type="match status" value="2"/>
</dbReference>
<dbReference type="Gene3D" id="3.40.50.300">
    <property type="entry name" value="P-loop containing nucleotide triphosphate hydrolases"/>
    <property type="match status" value="1"/>
</dbReference>
<dbReference type="InterPro" id="IPR032675">
    <property type="entry name" value="LRR_dom_sf"/>
</dbReference>
<evidence type="ECO:0008006" key="7">
    <source>
        <dbReference type="Google" id="ProtNLM"/>
    </source>
</evidence>
<dbReference type="Pfam" id="PF25019">
    <property type="entry name" value="LRR_R13L1-DRL21"/>
    <property type="match status" value="2"/>
</dbReference>
<evidence type="ECO:0000259" key="3">
    <source>
        <dbReference type="Pfam" id="PF00931"/>
    </source>
</evidence>
<dbReference type="InterPro" id="IPR027417">
    <property type="entry name" value="P-loop_NTPase"/>
</dbReference>
<evidence type="ECO:0000313" key="6">
    <source>
        <dbReference type="Proteomes" id="UP000607653"/>
    </source>
</evidence>
<dbReference type="PANTHER" id="PTHR36766">
    <property type="entry name" value="PLANT BROAD-SPECTRUM MILDEW RESISTANCE PROTEIN RPW8"/>
    <property type="match status" value="1"/>
</dbReference>
<evidence type="ECO:0000256" key="1">
    <source>
        <dbReference type="ARBA" id="ARBA00022614"/>
    </source>
</evidence>